<evidence type="ECO:0000256" key="1">
    <source>
        <dbReference type="SAM" id="MobiDB-lite"/>
    </source>
</evidence>
<feature type="non-terminal residue" evidence="2">
    <location>
        <position position="1"/>
    </location>
</feature>
<proteinExistence type="predicted"/>
<dbReference type="EMBL" id="BART01035369">
    <property type="protein sequence ID" value="GAH13785.1"/>
    <property type="molecule type" value="Genomic_DNA"/>
</dbReference>
<accession>X1E016</accession>
<reference evidence="2" key="1">
    <citation type="journal article" date="2014" name="Front. Microbiol.">
        <title>High frequency of phylogenetically diverse reductive dehalogenase-homologous genes in deep subseafloor sedimentary metagenomes.</title>
        <authorList>
            <person name="Kawai M."/>
            <person name="Futagami T."/>
            <person name="Toyoda A."/>
            <person name="Takaki Y."/>
            <person name="Nishi S."/>
            <person name="Hori S."/>
            <person name="Arai W."/>
            <person name="Tsubouchi T."/>
            <person name="Morono Y."/>
            <person name="Uchiyama I."/>
            <person name="Ito T."/>
            <person name="Fujiyama A."/>
            <person name="Inagaki F."/>
            <person name="Takami H."/>
        </authorList>
    </citation>
    <scope>NUCLEOTIDE SEQUENCE</scope>
    <source>
        <strain evidence="2">Expedition CK06-06</strain>
    </source>
</reference>
<feature type="compositionally biased region" description="Basic residues" evidence="1">
    <location>
        <begin position="83"/>
        <end position="97"/>
    </location>
</feature>
<gene>
    <name evidence="2" type="ORF">S01H4_60110</name>
</gene>
<feature type="region of interest" description="Disordered" evidence="1">
    <location>
        <begin position="74"/>
        <end position="97"/>
    </location>
</feature>
<comment type="caution">
    <text evidence="2">The sequence shown here is derived from an EMBL/GenBank/DDBJ whole genome shotgun (WGS) entry which is preliminary data.</text>
</comment>
<name>X1E016_9ZZZZ</name>
<evidence type="ECO:0000313" key="2">
    <source>
        <dbReference type="EMBL" id="GAH13785.1"/>
    </source>
</evidence>
<dbReference type="AlphaFoldDB" id="X1E016"/>
<protein>
    <submittedName>
        <fullName evidence="2">Uncharacterized protein</fullName>
    </submittedName>
</protein>
<sequence length="105" mass="12439">RTTVLNTTYNVGCSGFYPRAYRADKPIKVCHLNPLNRIAWETHRLNRDGMNITSISPRLEAVLRRHFNLAHKLKGKKDEKRSKELRKKHKDKLARGKYKRMRNII</sequence>
<organism evidence="2">
    <name type="scientific">marine sediment metagenome</name>
    <dbReference type="NCBI Taxonomy" id="412755"/>
    <lineage>
        <taxon>unclassified sequences</taxon>
        <taxon>metagenomes</taxon>
        <taxon>ecological metagenomes</taxon>
    </lineage>
</organism>